<dbReference type="OrthoDB" id="5337308at2759"/>
<sequence length="171" mass="19081">MPLEIEKIEKMILKGVKLQLMMESDDATAGKMMNPPRTSAASHFEEFHELKASGYAEMLHDHWLELLSSWLRRKEVGPALAQIGLHPAISSEPKNDGSAPVHHECILAECSSLDRTYHCEAVAHFMQVVNPRDGLIVAYDNTSPVAADRQYGRDGGPLPDLKFWSDVAFLQ</sequence>
<keyword evidence="2" id="KW-1185">Reference proteome</keyword>
<dbReference type="AlphaFoldDB" id="A0A8K0R6Z1"/>
<reference evidence="1" key="1">
    <citation type="journal article" date="2021" name="Nat. Commun.">
        <title>Genetic determinants of endophytism in the Arabidopsis root mycobiome.</title>
        <authorList>
            <person name="Mesny F."/>
            <person name="Miyauchi S."/>
            <person name="Thiergart T."/>
            <person name="Pickel B."/>
            <person name="Atanasova L."/>
            <person name="Karlsson M."/>
            <person name="Huettel B."/>
            <person name="Barry K.W."/>
            <person name="Haridas S."/>
            <person name="Chen C."/>
            <person name="Bauer D."/>
            <person name="Andreopoulos W."/>
            <person name="Pangilinan J."/>
            <person name="LaButti K."/>
            <person name="Riley R."/>
            <person name="Lipzen A."/>
            <person name="Clum A."/>
            <person name="Drula E."/>
            <person name="Henrissat B."/>
            <person name="Kohler A."/>
            <person name="Grigoriev I.V."/>
            <person name="Martin F.M."/>
            <person name="Hacquard S."/>
        </authorList>
    </citation>
    <scope>NUCLEOTIDE SEQUENCE</scope>
    <source>
        <strain evidence="1">MPI-SDFR-AT-0120</strain>
    </source>
</reference>
<gene>
    <name evidence="1" type="ORF">FB567DRAFT_331615</name>
</gene>
<name>A0A8K0R6Z1_9PLEO</name>
<organism evidence="1 2">
    <name type="scientific">Paraphoma chrysanthemicola</name>
    <dbReference type="NCBI Taxonomy" id="798071"/>
    <lineage>
        <taxon>Eukaryota</taxon>
        <taxon>Fungi</taxon>
        <taxon>Dikarya</taxon>
        <taxon>Ascomycota</taxon>
        <taxon>Pezizomycotina</taxon>
        <taxon>Dothideomycetes</taxon>
        <taxon>Pleosporomycetidae</taxon>
        <taxon>Pleosporales</taxon>
        <taxon>Pleosporineae</taxon>
        <taxon>Phaeosphaeriaceae</taxon>
        <taxon>Paraphoma</taxon>
    </lineage>
</organism>
<protein>
    <submittedName>
        <fullName evidence="1">Uncharacterized protein</fullName>
    </submittedName>
</protein>
<evidence type="ECO:0000313" key="1">
    <source>
        <dbReference type="EMBL" id="KAH7088117.1"/>
    </source>
</evidence>
<accession>A0A8K0R6Z1</accession>
<evidence type="ECO:0000313" key="2">
    <source>
        <dbReference type="Proteomes" id="UP000813461"/>
    </source>
</evidence>
<dbReference type="Proteomes" id="UP000813461">
    <property type="component" value="Unassembled WGS sequence"/>
</dbReference>
<comment type="caution">
    <text evidence="1">The sequence shown here is derived from an EMBL/GenBank/DDBJ whole genome shotgun (WGS) entry which is preliminary data.</text>
</comment>
<dbReference type="EMBL" id="JAGMVJ010000008">
    <property type="protein sequence ID" value="KAH7088117.1"/>
    <property type="molecule type" value="Genomic_DNA"/>
</dbReference>
<proteinExistence type="predicted"/>